<dbReference type="CDD" id="cd06170">
    <property type="entry name" value="LuxR_C_like"/>
    <property type="match status" value="1"/>
</dbReference>
<dbReference type="InterPro" id="IPR001789">
    <property type="entry name" value="Sig_transdc_resp-reg_receiver"/>
</dbReference>
<dbReference type="InterPro" id="IPR011006">
    <property type="entry name" value="CheY-like_superfamily"/>
</dbReference>
<dbReference type="SMART" id="SM00421">
    <property type="entry name" value="HTH_LUXR"/>
    <property type="match status" value="1"/>
</dbReference>
<keyword evidence="8" id="KW-1185">Reference proteome</keyword>
<proteinExistence type="predicted"/>
<keyword evidence="1 3" id="KW-0597">Phosphoprotein</keyword>
<dbReference type="PROSITE" id="PS50043">
    <property type="entry name" value="HTH_LUXR_2"/>
    <property type="match status" value="1"/>
</dbReference>
<feature type="modified residue" description="4-aspartylphosphate" evidence="3">
    <location>
        <position position="63"/>
    </location>
</feature>
<evidence type="ECO:0000313" key="8">
    <source>
        <dbReference type="Proteomes" id="UP001482520"/>
    </source>
</evidence>
<keyword evidence="2" id="KW-0238">DNA-binding</keyword>
<dbReference type="SMART" id="SM00448">
    <property type="entry name" value="REC"/>
    <property type="match status" value="1"/>
</dbReference>
<sequence>MSDHVPAVPVVRVVLVDDHAVVRHGLSQLLSASAGVEVVGSAADGAEAVDLARRLRPDVVVMDLQMPGVDGVQATRAVVAEGLAEVLVLTSFSDSERIVAALDAGAVGYLLKDADPDVLVAGVHAVSRGESPLDPRAARQLLGSRQPSGGRLPGTGGPGVPPPGGRASTPAGLTRRELEVLGLVRAGLANKQIARRLGITDRTVKAHLTRVYAAIGVVDRTQAALWAERQGVEVPGASSDT</sequence>
<feature type="region of interest" description="Disordered" evidence="4">
    <location>
        <begin position="143"/>
        <end position="171"/>
    </location>
</feature>
<evidence type="ECO:0000259" key="5">
    <source>
        <dbReference type="PROSITE" id="PS50043"/>
    </source>
</evidence>
<evidence type="ECO:0000256" key="4">
    <source>
        <dbReference type="SAM" id="MobiDB-lite"/>
    </source>
</evidence>
<evidence type="ECO:0000256" key="2">
    <source>
        <dbReference type="ARBA" id="ARBA00023125"/>
    </source>
</evidence>
<evidence type="ECO:0000256" key="3">
    <source>
        <dbReference type="PROSITE-ProRule" id="PRU00169"/>
    </source>
</evidence>
<dbReference type="InterPro" id="IPR000792">
    <property type="entry name" value="Tscrpt_reg_LuxR_C"/>
</dbReference>
<dbReference type="PANTHER" id="PTHR43214">
    <property type="entry name" value="TWO-COMPONENT RESPONSE REGULATOR"/>
    <property type="match status" value="1"/>
</dbReference>
<reference evidence="7 8" key="1">
    <citation type="submission" date="2024-02" db="EMBL/GenBank/DDBJ databases">
        <title>Full genome sequence of Nocardioides kribbensis.</title>
        <authorList>
            <person name="Poletto B.L."/>
            <person name="Silva G."/>
            <person name="Galante D."/>
            <person name="Campos K.R."/>
            <person name="Santos M.B.N."/>
            <person name="Sacchi C.T."/>
        </authorList>
    </citation>
    <scope>NUCLEOTIDE SEQUENCE [LARGE SCALE GENOMIC DNA]</scope>
    <source>
        <strain evidence="7 8">O4R</strain>
    </source>
</reference>
<dbReference type="PRINTS" id="PR00038">
    <property type="entry name" value="HTHLUXR"/>
</dbReference>
<dbReference type="EMBL" id="JBEGDP010000002">
    <property type="protein sequence ID" value="MEQ7846240.1"/>
    <property type="molecule type" value="Genomic_DNA"/>
</dbReference>
<dbReference type="InterPro" id="IPR058245">
    <property type="entry name" value="NreC/VraR/RcsB-like_REC"/>
</dbReference>
<dbReference type="SUPFAM" id="SSF52172">
    <property type="entry name" value="CheY-like"/>
    <property type="match status" value="1"/>
</dbReference>
<evidence type="ECO:0000256" key="1">
    <source>
        <dbReference type="ARBA" id="ARBA00022553"/>
    </source>
</evidence>
<dbReference type="Proteomes" id="UP001482520">
    <property type="component" value="Unassembled WGS sequence"/>
</dbReference>
<dbReference type="CDD" id="cd17535">
    <property type="entry name" value="REC_NarL-like"/>
    <property type="match status" value="1"/>
</dbReference>
<dbReference type="InterPro" id="IPR039420">
    <property type="entry name" value="WalR-like"/>
</dbReference>
<dbReference type="PANTHER" id="PTHR43214:SF43">
    <property type="entry name" value="TWO-COMPONENT RESPONSE REGULATOR"/>
    <property type="match status" value="1"/>
</dbReference>
<dbReference type="Pfam" id="PF00196">
    <property type="entry name" value="GerE"/>
    <property type="match status" value="1"/>
</dbReference>
<dbReference type="Pfam" id="PF00072">
    <property type="entry name" value="Response_reg"/>
    <property type="match status" value="1"/>
</dbReference>
<feature type="domain" description="HTH luxR-type" evidence="5">
    <location>
        <begin position="166"/>
        <end position="231"/>
    </location>
</feature>
<gene>
    <name evidence="7" type="ORF">V6R90_03045</name>
</gene>
<comment type="caution">
    <text evidence="7">The sequence shown here is derived from an EMBL/GenBank/DDBJ whole genome shotgun (WGS) entry which is preliminary data.</text>
</comment>
<protein>
    <submittedName>
        <fullName evidence="7">Response regulator transcription factor</fullName>
    </submittedName>
</protein>
<evidence type="ECO:0000259" key="6">
    <source>
        <dbReference type="PROSITE" id="PS50110"/>
    </source>
</evidence>
<dbReference type="InterPro" id="IPR016032">
    <property type="entry name" value="Sig_transdc_resp-reg_C-effctor"/>
</dbReference>
<dbReference type="PROSITE" id="PS50110">
    <property type="entry name" value="RESPONSE_REGULATORY"/>
    <property type="match status" value="1"/>
</dbReference>
<accession>A0ABV1NUQ3</accession>
<dbReference type="RefSeq" id="WP_319804842.1">
    <property type="nucleotide sequence ID" value="NZ_BAAAMM010000007.1"/>
</dbReference>
<feature type="domain" description="Response regulatory" evidence="6">
    <location>
        <begin position="12"/>
        <end position="127"/>
    </location>
</feature>
<dbReference type="SUPFAM" id="SSF46894">
    <property type="entry name" value="C-terminal effector domain of the bipartite response regulators"/>
    <property type="match status" value="1"/>
</dbReference>
<organism evidence="7 8">
    <name type="scientific">Nocardioides kribbensis</name>
    <dbReference type="NCBI Taxonomy" id="305517"/>
    <lineage>
        <taxon>Bacteria</taxon>
        <taxon>Bacillati</taxon>
        <taxon>Actinomycetota</taxon>
        <taxon>Actinomycetes</taxon>
        <taxon>Propionibacteriales</taxon>
        <taxon>Nocardioidaceae</taxon>
        <taxon>Nocardioides</taxon>
    </lineage>
</organism>
<dbReference type="Gene3D" id="3.40.50.2300">
    <property type="match status" value="1"/>
</dbReference>
<evidence type="ECO:0000313" key="7">
    <source>
        <dbReference type="EMBL" id="MEQ7846240.1"/>
    </source>
</evidence>
<name>A0ABV1NUQ3_9ACTN</name>